<keyword evidence="3" id="KW-1185">Reference proteome</keyword>
<dbReference type="Proteomes" id="UP001595075">
    <property type="component" value="Unassembled WGS sequence"/>
</dbReference>
<proteinExistence type="predicted"/>
<evidence type="ECO:0000256" key="1">
    <source>
        <dbReference type="SAM" id="MobiDB-lite"/>
    </source>
</evidence>
<feature type="compositionally biased region" description="Basic and acidic residues" evidence="1">
    <location>
        <begin position="184"/>
        <end position="193"/>
    </location>
</feature>
<evidence type="ECO:0000313" key="3">
    <source>
        <dbReference type="Proteomes" id="UP001595075"/>
    </source>
</evidence>
<feature type="compositionally biased region" description="Basic residues" evidence="1">
    <location>
        <begin position="174"/>
        <end position="183"/>
    </location>
</feature>
<reference evidence="2 3" key="1">
    <citation type="journal article" date="2024" name="Commun. Biol.">
        <title>Comparative genomic analysis of thermophilic fungi reveals convergent evolutionary adaptations and gene losses.</title>
        <authorList>
            <person name="Steindorff A.S."/>
            <person name="Aguilar-Pontes M.V."/>
            <person name="Robinson A.J."/>
            <person name="Andreopoulos B."/>
            <person name="LaButti K."/>
            <person name="Kuo A."/>
            <person name="Mondo S."/>
            <person name="Riley R."/>
            <person name="Otillar R."/>
            <person name="Haridas S."/>
            <person name="Lipzen A."/>
            <person name="Grimwood J."/>
            <person name="Schmutz J."/>
            <person name="Clum A."/>
            <person name="Reid I.D."/>
            <person name="Moisan M.C."/>
            <person name="Butler G."/>
            <person name="Nguyen T.T.M."/>
            <person name="Dewar K."/>
            <person name="Conant G."/>
            <person name="Drula E."/>
            <person name="Henrissat B."/>
            <person name="Hansel C."/>
            <person name="Singer S."/>
            <person name="Hutchinson M.I."/>
            <person name="de Vries R.P."/>
            <person name="Natvig D.O."/>
            <person name="Powell A.J."/>
            <person name="Tsang A."/>
            <person name="Grigoriev I.V."/>
        </authorList>
    </citation>
    <scope>NUCLEOTIDE SEQUENCE [LARGE SCALE GENOMIC DNA]</scope>
    <source>
        <strain evidence="2 3">CBS 494.80</strain>
    </source>
</reference>
<evidence type="ECO:0000313" key="2">
    <source>
        <dbReference type="EMBL" id="KAL2066591.1"/>
    </source>
</evidence>
<comment type="caution">
    <text evidence="2">The sequence shown here is derived from an EMBL/GenBank/DDBJ whole genome shotgun (WGS) entry which is preliminary data.</text>
</comment>
<accession>A0ABR4CAV9</accession>
<protein>
    <submittedName>
        <fullName evidence="2">Uncharacterized protein</fullName>
    </submittedName>
</protein>
<organism evidence="2 3">
    <name type="scientific">Oculimacula yallundae</name>
    <dbReference type="NCBI Taxonomy" id="86028"/>
    <lineage>
        <taxon>Eukaryota</taxon>
        <taxon>Fungi</taxon>
        <taxon>Dikarya</taxon>
        <taxon>Ascomycota</taxon>
        <taxon>Pezizomycotina</taxon>
        <taxon>Leotiomycetes</taxon>
        <taxon>Helotiales</taxon>
        <taxon>Ploettnerulaceae</taxon>
        <taxon>Oculimacula</taxon>
    </lineage>
</organism>
<name>A0ABR4CAV9_9HELO</name>
<sequence>MQAVGESKDAKWLMHNGPLRRHKKQGLVVGIERFIKPSLVLAALVRPTIEPFSFGPNTGHCVAGFLLSISEQDKIRGKRARRPAWHEITSYYSSYQPFVHRIASYGRSSLTLLNSTILAHLSTSVAQHRSPSFIKRRIIIINSIVKPQPSTINNRLTLHIAAPAPAPAPANPNRSRRLGVRKQGRGEENEKKQQHLNTFYPFKGLIAATIEPHCCLLRSSPDSVYD</sequence>
<gene>
    <name evidence="2" type="ORF">VTL71DRAFT_2662</name>
</gene>
<dbReference type="EMBL" id="JAZHXI010000011">
    <property type="protein sequence ID" value="KAL2066591.1"/>
    <property type="molecule type" value="Genomic_DNA"/>
</dbReference>
<feature type="region of interest" description="Disordered" evidence="1">
    <location>
        <begin position="163"/>
        <end position="194"/>
    </location>
</feature>